<evidence type="ECO:0000313" key="3">
    <source>
        <dbReference type="EnsemblMetazoa" id="HelroP184845"/>
    </source>
</evidence>
<sequence>MATSPANGRVVVIAVDASDNAMSAFKWYLDEVYKKDDFVVICHIPELQTLPLISFKRVGLPVEEWQKMMEEQIAKINELHDKYDFELISKKIPHKIKSEHNKSPGQGIINVAESEKARLIIIGTRGLDLVRRTVLGSVSDYVVHHSKIPVLVCPKIEN</sequence>
<gene>
    <name evidence="3" type="primary">20209877</name>
    <name evidence="2" type="ORF">HELRODRAFT_184845</name>
</gene>
<dbReference type="RefSeq" id="XP_009009524.1">
    <property type="nucleotide sequence ID" value="XM_009011276.1"/>
</dbReference>
<dbReference type="PRINTS" id="PR01438">
    <property type="entry name" value="UNVRSLSTRESS"/>
</dbReference>
<dbReference type="InterPro" id="IPR014729">
    <property type="entry name" value="Rossmann-like_a/b/a_fold"/>
</dbReference>
<feature type="domain" description="UspA" evidence="1">
    <location>
        <begin position="10"/>
        <end position="154"/>
    </location>
</feature>
<reference evidence="2 4" key="2">
    <citation type="journal article" date="2013" name="Nature">
        <title>Insights into bilaterian evolution from three spiralian genomes.</title>
        <authorList>
            <person name="Simakov O."/>
            <person name="Marletaz F."/>
            <person name="Cho S.J."/>
            <person name="Edsinger-Gonzales E."/>
            <person name="Havlak P."/>
            <person name="Hellsten U."/>
            <person name="Kuo D.H."/>
            <person name="Larsson T."/>
            <person name="Lv J."/>
            <person name="Arendt D."/>
            <person name="Savage R."/>
            <person name="Osoegawa K."/>
            <person name="de Jong P."/>
            <person name="Grimwood J."/>
            <person name="Chapman J.A."/>
            <person name="Shapiro H."/>
            <person name="Aerts A."/>
            <person name="Otillar R.P."/>
            <person name="Terry A.Y."/>
            <person name="Boore J.L."/>
            <person name="Grigoriev I.V."/>
            <person name="Lindberg D.R."/>
            <person name="Seaver E.C."/>
            <person name="Weisblat D.A."/>
            <person name="Putnam N.H."/>
            <person name="Rokhsar D.S."/>
        </authorList>
    </citation>
    <scope>NUCLEOTIDE SEQUENCE</scope>
</reference>
<reference evidence="3" key="3">
    <citation type="submission" date="2015-06" db="UniProtKB">
        <authorList>
            <consortium name="EnsemblMetazoa"/>
        </authorList>
    </citation>
    <scope>IDENTIFICATION</scope>
</reference>
<dbReference type="STRING" id="6412.T1FM28"/>
<name>T1FM28_HELRO</name>
<dbReference type="CDD" id="cd23659">
    <property type="entry name" value="USP_At3g01520-like"/>
    <property type="match status" value="1"/>
</dbReference>
<dbReference type="InterPro" id="IPR006015">
    <property type="entry name" value="Universal_stress_UspA"/>
</dbReference>
<dbReference type="SUPFAM" id="SSF52402">
    <property type="entry name" value="Adenine nucleotide alpha hydrolases-like"/>
    <property type="match status" value="1"/>
</dbReference>
<dbReference type="eggNOG" id="ENOG502RXWD">
    <property type="taxonomic scope" value="Eukaryota"/>
</dbReference>
<accession>T1FM28</accession>
<dbReference type="EnsemblMetazoa" id="HelroT184845">
    <property type="protein sequence ID" value="HelroP184845"/>
    <property type="gene ID" value="HelroG184845"/>
</dbReference>
<dbReference type="CTD" id="20209877"/>
<proteinExistence type="predicted"/>
<dbReference type="InParanoid" id="T1FM28"/>
<dbReference type="KEGG" id="hro:HELRODRAFT_184845"/>
<dbReference type="OrthoDB" id="843225at2759"/>
<keyword evidence="4" id="KW-1185">Reference proteome</keyword>
<evidence type="ECO:0000313" key="2">
    <source>
        <dbReference type="EMBL" id="ESO12804.1"/>
    </source>
</evidence>
<organism evidence="3 4">
    <name type="scientific">Helobdella robusta</name>
    <name type="common">Californian leech</name>
    <dbReference type="NCBI Taxonomy" id="6412"/>
    <lineage>
        <taxon>Eukaryota</taxon>
        <taxon>Metazoa</taxon>
        <taxon>Spiralia</taxon>
        <taxon>Lophotrochozoa</taxon>
        <taxon>Annelida</taxon>
        <taxon>Clitellata</taxon>
        <taxon>Hirudinea</taxon>
        <taxon>Rhynchobdellida</taxon>
        <taxon>Glossiphoniidae</taxon>
        <taxon>Helobdella</taxon>
    </lineage>
</organism>
<evidence type="ECO:0000313" key="4">
    <source>
        <dbReference type="Proteomes" id="UP000015101"/>
    </source>
</evidence>
<dbReference type="EMBL" id="AMQM01000241">
    <property type="status" value="NOT_ANNOTATED_CDS"/>
    <property type="molecule type" value="Genomic_DNA"/>
</dbReference>
<dbReference type="OMA" id="AREVICQ"/>
<dbReference type="PANTHER" id="PTHR46989">
    <property type="entry name" value="USP DOMAIN-CONTAINING PROTEIN"/>
    <property type="match status" value="1"/>
</dbReference>
<dbReference type="PANTHER" id="PTHR46989:SF3">
    <property type="entry name" value="USPA DOMAIN-CONTAINING PROTEIN"/>
    <property type="match status" value="1"/>
</dbReference>
<evidence type="ECO:0000259" key="1">
    <source>
        <dbReference type="Pfam" id="PF00582"/>
    </source>
</evidence>
<dbReference type="HOGENOM" id="CLU_049301_9_2_1"/>
<dbReference type="EMBL" id="KB095811">
    <property type="protein sequence ID" value="ESO12804.1"/>
    <property type="molecule type" value="Genomic_DNA"/>
</dbReference>
<dbReference type="GeneID" id="20209877"/>
<protein>
    <recommendedName>
        <fullName evidence="1">UspA domain-containing protein</fullName>
    </recommendedName>
</protein>
<reference evidence="4" key="1">
    <citation type="submission" date="2012-12" db="EMBL/GenBank/DDBJ databases">
        <authorList>
            <person name="Hellsten U."/>
            <person name="Grimwood J."/>
            <person name="Chapman J.A."/>
            <person name="Shapiro H."/>
            <person name="Aerts A."/>
            <person name="Otillar R.P."/>
            <person name="Terry A.Y."/>
            <person name="Boore J.L."/>
            <person name="Simakov O."/>
            <person name="Marletaz F."/>
            <person name="Cho S.-J."/>
            <person name="Edsinger-Gonzales E."/>
            <person name="Havlak P."/>
            <person name="Kuo D.-H."/>
            <person name="Larsson T."/>
            <person name="Lv J."/>
            <person name="Arendt D."/>
            <person name="Savage R."/>
            <person name="Osoegawa K."/>
            <person name="de Jong P."/>
            <person name="Lindberg D.R."/>
            <person name="Seaver E.C."/>
            <person name="Weisblat D.A."/>
            <person name="Putnam N.H."/>
            <person name="Grigoriev I.V."/>
            <person name="Rokhsar D.S."/>
        </authorList>
    </citation>
    <scope>NUCLEOTIDE SEQUENCE</scope>
</reference>
<dbReference type="InterPro" id="IPR006016">
    <property type="entry name" value="UspA"/>
</dbReference>
<dbReference type="Gene3D" id="3.40.50.620">
    <property type="entry name" value="HUPs"/>
    <property type="match status" value="1"/>
</dbReference>
<dbReference type="Proteomes" id="UP000015101">
    <property type="component" value="Unassembled WGS sequence"/>
</dbReference>
<dbReference type="Pfam" id="PF00582">
    <property type="entry name" value="Usp"/>
    <property type="match status" value="1"/>
</dbReference>
<dbReference type="AlphaFoldDB" id="T1FM28"/>